<evidence type="ECO:0000313" key="2">
    <source>
        <dbReference type="EMBL" id="AEK45090.1"/>
    </source>
</evidence>
<sequence>MTVAGTGVVVFRPPRPAGGVWPDKKPSWRPSTDRDTFGPWQHTPSGSAAPAELKTAALSSIAAWLGD</sequence>
<evidence type="ECO:0000313" key="3">
    <source>
        <dbReference type="Proteomes" id="UP000006138"/>
    </source>
</evidence>
<keyword evidence="3" id="KW-1185">Reference proteome</keyword>
<name>A0A9R0UBU9_AMYMS</name>
<dbReference type="AlphaFoldDB" id="A0A9R0UBU9"/>
<dbReference type="EMBL" id="CP002896">
    <property type="protein sequence ID" value="AEK45090.1"/>
    <property type="molecule type" value="Genomic_DNA"/>
</dbReference>
<evidence type="ECO:0000256" key="1">
    <source>
        <dbReference type="SAM" id="MobiDB-lite"/>
    </source>
</evidence>
<accession>A0A9R0UBU9</accession>
<protein>
    <submittedName>
        <fullName evidence="2">Uncharacterized protein</fullName>
    </submittedName>
</protein>
<reference evidence="2 3" key="1">
    <citation type="journal article" date="2011" name="J. Bacteriol.">
        <title>Whole genome sequence of the rifamycin B-producing strain Amycolatopsis mediterranei S699.</title>
        <authorList>
            <person name="Verma M."/>
            <person name="Kaur J."/>
            <person name="Kumar M."/>
            <person name="Kumari K."/>
            <person name="Saxena A."/>
            <person name="Anand S."/>
            <person name="Nigam A."/>
            <person name="Ravi V."/>
            <person name="Raghuvanshi S."/>
            <person name="Khurana P."/>
            <person name="Tyagi A.K."/>
            <person name="Khurana J.P."/>
            <person name="Lal R."/>
        </authorList>
    </citation>
    <scope>NUCLEOTIDE SEQUENCE [LARGE SCALE GENOMIC DNA]</scope>
    <source>
        <strain evidence="2 3">S699</strain>
    </source>
</reference>
<feature type="compositionally biased region" description="Basic and acidic residues" evidence="1">
    <location>
        <begin position="22"/>
        <end position="36"/>
    </location>
</feature>
<dbReference type="GeneID" id="92874108"/>
<feature type="region of interest" description="Disordered" evidence="1">
    <location>
        <begin position="1"/>
        <end position="51"/>
    </location>
</feature>
<dbReference type="KEGG" id="amn:RAM_33085"/>
<dbReference type="RefSeq" id="WP_014467462.1">
    <property type="nucleotide sequence ID" value="NC_017186.1"/>
</dbReference>
<proteinExistence type="predicted"/>
<gene>
    <name evidence="2" type="ordered locus">RAM_33085</name>
</gene>
<dbReference type="Proteomes" id="UP000006138">
    <property type="component" value="Chromosome"/>
</dbReference>
<organism evidence="2 3">
    <name type="scientific">Amycolatopsis mediterranei (strain S699)</name>
    <name type="common">Nocardia mediterranei</name>
    <dbReference type="NCBI Taxonomy" id="713604"/>
    <lineage>
        <taxon>Bacteria</taxon>
        <taxon>Bacillati</taxon>
        <taxon>Actinomycetota</taxon>
        <taxon>Actinomycetes</taxon>
        <taxon>Pseudonocardiales</taxon>
        <taxon>Pseudonocardiaceae</taxon>
        <taxon>Amycolatopsis</taxon>
    </lineage>
</organism>